<dbReference type="Gene3D" id="3.60.15.10">
    <property type="entry name" value="Ribonuclease Z/Hydroxyacylglutathione hydrolase-like"/>
    <property type="match status" value="1"/>
</dbReference>
<dbReference type="InterPro" id="IPR013471">
    <property type="entry name" value="RNase_Z/BN"/>
</dbReference>
<evidence type="ECO:0000256" key="7">
    <source>
        <dbReference type="ARBA" id="ARBA00022801"/>
    </source>
</evidence>
<feature type="active site" description="Proton acceptor" evidence="9">
    <location>
        <position position="64"/>
    </location>
</feature>
<dbReference type="EMBL" id="JBHULI010000024">
    <property type="protein sequence ID" value="MFD2532128.1"/>
    <property type="molecule type" value="Genomic_DNA"/>
</dbReference>
<keyword evidence="4 9" id="KW-0540">Nuclease</keyword>
<dbReference type="NCBIfam" id="NF000801">
    <property type="entry name" value="PRK00055.1-3"/>
    <property type="match status" value="1"/>
</dbReference>
<feature type="region of interest" description="Disordered" evidence="10">
    <location>
        <begin position="322"/>
        <end position="429"/>
    </location>
</feature>
<keyword evidence="12" id="KW-1185">Reference proteome</keyword>
<keyword evidence="5" id="KW-0479">Metal-binding</keyword>
<feature type="compositionally biased region" description="Low complexity" evidence="10">
    <location>
        <begin position="349"/>
        <end position="376"/>
    </location>
</feature>
<keyword evidence="6 9" id="KW-0255">Endonuclease</keyword>
<dbReference type="NCBIfam" id="TIGR02651">
    <property type="entry name" value="RNase_Z"/>
    <property type="match status" value="1"/>
</dbReference>
<dbReference type="PANTHER" id="PTHR46018">
    <property type="entry name" value="ZINC PHOSPHODIESTERASE ELAC PROTEIN 1"/>
    <property type="match status" value="1"/>
</dbReference>
<feature type="compositionally biased region" description="Basic residues" evidence="10">
    <location>
        <begin position="331"/>
        <end position="348"/>
    </location>
</feature>
<dbReference type="InterPro" id="IPR036866">
    <property type="entry name" value="RibonucZ/Hydroxyglut_hydro"/>
</dbReference>
<dbReference type="RefSeq" id="WP_390300298.1">
    <property type="nucleotide sequence ID" value="NZ_JBHULI010000024.1"/>
</dbReference>
<comment type="caution">
    <text evidence="9">Lacks conserved residue(s) required for the propagation of feature annotation.</text>
</comment>
<comment type="caution">
    <text evidence="11">The sequence shown here is derived from an EMBL/GenBank/DDBJ whole genome shotgun (WGS) entry which is preliminary data.</text>
</comment>
<dbReference type="Pfam" id="PF23023">
    <property type="entry name" value="Anti-Pycsar_Apyc1"/>
    <property type="match status" value="1"/>
</dbReference>
<dbReference type="PANTHER" id="PTHR46018:SF2">
    <property type="entry name" value="ZINC PHOSPHODIESTERASE ELAC PROTEIN 1"/>
    <property type="match status" value="1"/>
</dbReference>
<comment type="cofactor">
    <cofactor evidence="1">
        <name>Zn(2+)</name>
        <dbReference type="ChEBI" id="CHEBI:29105"/>
    </cofactor>
</comment>
<dbReference type="HAMAP" id="MF_01818">
    <property type="entry name" value="RNase_Z_BN"/>
    <property type="match status" value="1"/>
</dbReference>
<evidence type="ECO:0000313" key="12">
    <source>
        <dbReference type="Proteomes" id="UP001597460"/>
    </source>
</evidence>
<protein>
    <recommendedName>
        <fullName evidence="9">Ribonuclease Z</fullName>
        <shortName evidence="9">RNase Z</shortName>
        <ecNumber evidence="9">3.1.26.11</ecNumber>
    </recommendedName>
    <alternativeName>
        <fullName evidence="9">tRNA 3 endonuclease</fullName>
    </alternativeName>
    <alternativeName>
        <fullName evidence="9">tRNase Z</fullName>
    </alternativeName>
</protein>
<dbReference type="Proteomes" id="UP001597460">
    <property type="component" value="Unassembled WGS sequence"/>
</dbReference>
<comment type="function">
    <text evidence="9">Zinc phosphodiesterase, which displays some tRNA 3'-processing endonuclease activity. Probably involved in tRNA maturation, by removing a 3'-trailer from precursor tRNA.</text>
</comment>
<name>A0ABW5JHC2_9BACT</name>
<dbReference type="CDD" id="cd07717">
    <property type="entry name" value="RNaseZ_ZiPD-like_MBL-fold"/>
    <property type="match status" value="1"/>
</dbReference>
<keyword evidence="8" id="KW-0862">Zinc</keyword>
<evidence type="ECO:0000256" key="10">
    <source>
        <dbReference type="SAM" id="MobiDB-lite"/>
    </source>
</evidence>
<comment type="subunit">
    <text evidence="2 9">Homodimer.</text>
</comment>
<evidence type="ECO:0000256" key="6">
    <source>
        <dbReference type="ARBA" id="ARBA00022759"/>
    </source>
</evidence>
<dbReference type="GO" id="GO:0042781">
    <property type="term" value="F:3'-tRNA processing endoribonuclease activity"/>
    <property type="evidence" value="ECO:0007669"/>
    <property type="project" value="UniProtKB-EC"/>
</dbReference>
<evidence type="ECO:0000313" key="11">
    <source>
        <dbReference type="EMBL" id="MFD2532128.1"/>
    </source>
</evidence>
<evidence type="ECO:0000256" key="4">
    <source>
        <dbReference type="ARBA" id="ARBA00022722"/>
    </source>
</evidence>
<feature type="compositionally biased region" description="Basic and acidic residues" evidence="10">
    <location>
        <begin position="377"/>
        <end position="389"/>
    </location>
</feature>
<comment type="catalytic activity">
    <reaction evidence="9">
        <text>Endonucleolytic cleavage of RNA, removing extra 3' nucleotides from tRNA precursor, generating 3' termini of tRNAs. A 3'-hydroxy group is left at the tRNA terminus and a 5'-phosphoryl group is left at the trailer molecule.</text>
        <dbReference type="EC" id="3.1.26.11"/>
    </reaction>
</comment>
<comment type="similarity">
    <text evidence="9">Belongs to the RNase Z family.</text>
</comment>
<evidence type="ECO:0000256" key="8">
    <source>
        <dbReference type="ARBA" id="ARBA00022833"/>
    </source>
</evidence>
<keyword evidence="7 9" id="KW-0378">Hydrolase</keyword>
<evidence type="ECO:0000256" key="3">
    <source>
        <dbReference type="ARBA" id="ARBA00022694"/>
    </source>
</evidence>
<organism evidence="11 12">
    <name type="scientific">Gracilimonas halophila</name>
    <dbReference type="NCBI Taxonomy" id="1834464"/>
    <lineage>
        <taxon>Bacteria</taxon>
        <taxon>Pseudomonadati</taxon>
        <taxon>Balneolota</taxon>
        <taxon>Balneolia</taxon>
        <taxon>Balneolales</taxon>
        <taxon>Balneolaceae</taxon>
        <taxon>Gracilimonas</taxon>
    </lineage>
</organism>
<evidence type="ECO:0000256" key="9">
    <source>
        <dbReference type="HAMAP-Rule" id="MF_01818"/>
    </source>
</evidence>
<accession>A0ABW5JHC2</accession>
<keyword evidence="3 9" id="KW-0819">tRNA processing</keyword>
<evidence type="ECO:0000256" key="2">
    <source>
        <dbReference type="ARBA" id="ARBA00011738"/>
    </source>
</evidence>
<dbReference type="EC" id="3.1.26.11" evidence="9"/>
<gene>
    <name evidence="9 11" type="primary">rnz</name>
    <name evidence="11" type="ORF">ACFSVN_06695</name>
</gene>
<evidence type="ECO:0000256" key="1">
    <source>
        <dbReference type="ARBA" id="ARBA00001947"/>
    </source>
</evidence>
<dbReference type="SUPFAM" id="SSF56281">
    <property type="entry name" value="Metallo-hydrolase/oxidoreductase"/>
    <property type="match status" value="1"/>
</dbReference>
<sequence>MIVVPLGVASATPTAVRHLPSVALWREGSVFLFDCGENAQMRMLQAGIKRSKIEAIFITHFDVDHYSGLLGLLATLQLQRREKPLHIVGPKGIKDFVEWNLKFADIDANYEITFHEIAEDIESDVVHDEDEYYVEARPLKHTKFCVGYRFQEKDKPGKVDAEKAEKMGISKDEEFKELKAGNDVTLDDGSVVKSSDIVGHPRPGDSFAYVTDTEYTPNAVKLAMNTNILYHEATFGKDLNDKAGETGHSSTVDAARVATEAQTKLLVIGHFSARYTNEHDLLKEAREGFYPAWLANELRPIFTDPMHERGIITPKVEINEIDKKSGGSNYKGKKNYKSGGKKNFRSRKGGSSSRGRSSSRSSSSSSRGRSSSSSSSKRTDSRGKSDNYKRKTYGSSTYSANIKDKKDDSDSSSPRKITPRSSYDDFDRF</sequence>
<reference evidence="12" key="1">
    <citation type="journal article" date="2019" name="Int. J. Syst. Evol. Microbiol.">
        <title>The Global Catalogue of Microorganisms (GCM) 10K type strain sequencing project: providing services to taxonomists for standard genome sequencing and annotation.</title>
        <authorList>
            <consortium name="The Broad Institute Genomics Platform"/>
            <consortium name="The Broad Institute Genome Sequencing Center for Infectious Disease"/>
            <person name="Wu L."/>
            <person name="Ma J."/>
        </authorList>
    </citation>
    <scope>NUCLEOTIDE SEQUENCE [LARGE SCALE GENOMIC DNA]</scope>
    <source>
        <strain evidence="12">KCTC 52042</strain>
    </source>
</reference>
<proteinExistence type="inferred from homology"/>
<evidence type="ECO:0000256" key="5">
    <source>
        <dbReference type="ARBA" id="ARBA00022723"/>
    </source>
</evidence>